<comment type="catalytic activity">
    <reaction evidence="12">
        <text>D-ribose + ATP = D-ribose 5-phosphate + ADP + H(+)</text>
        <dbReference type="Rhea" id="RHEA:13697"/>
        <dbReference type="ChEBI" id="CHEBI:15378"/>
        <dbReference type="ChEBI" id="CHEBI:30616"/>
        <dbReference type="ChEBI" id="CHEBI:47013"/>
        <dbReference type="ChEBI" id="CHEBI:78346"/>
        <dbReference type="ChEBI" id="CHEBI:456216"/>
        <dbReference type="EC" id="2.7.1.15"/>
    </reaction>
</comment>
<sequence length="306" mass="32709">MNKVCILGSINMDMVVSIDKMPLVGETIFSESFKLAHGGKGANQAVASRRLGAEVYMIGKIGQDSNGLQIVNALEKEGINVNNIFKDEVKPTGTAIITVDNKGDNSIIVVAGANMALNLEEIDKCKEVIANSDIIVAQFETPIEVTMEVFKFAKENGVITILNPAPAKEIPKALFAYTDIIVPNETEATTLTGVNVQDLESAKQAANSFLDNKVKYVIITLGHMGAAVISKQEAVLIPAYKVNAIDSTAAGDSFIGAITTKLTKSNLNIKTLVEAVKFANKVSAIVVQREGAQASIPFLNEINEEQ</sequence>
<dbReference type="GO" id="GO:0019303">
    <property type="term" value="P:D-ribose catabolic process"/>
    <property type="evidence" value="ECO:0007669"/>
    <property type="project" value="UniProtKB-UniRule"/>
</dbReference>
<dbReference type="RefSeq" id="WP_171296195.1">
    <property type="nucleotide sequence ID" value="NZ_CP087098.1"/>
</dbReference>
<feature type="binding site" evidence="12">
    <location>
        <position position="295"/>
    </location>
    <ligand>
        <name>K(+)</name>
        <dbReference type="ChEBI" id="CHEBI:29103"/>
    </ligand>
</feature>
<comment type="cofactor">
    <cofactor evidence="12">
        <name>Mg(2+)</name>
        <dbReference type="ChEBI" id="CHEBI:18420"/>
    </cofactor>
    <text evidence="12">Requires a divalent cation, most likely magnesium in vivo, as an electrophilic catalyst to aid phosphoryl group transfer. It is the chelate of the metal and the nucleotide that is the actual substrate.</text>
</comment>
<dbReference type="PANTHER" id="PTHR10584:SF166">
    <property type="entry name" value="RIBOKINASE"/>
    <property type="match status" value="1"/>
</dbReference>
<dbReference type="InterPro" id="IPR029056">
    <property type="entry name" value="Ribokinase-like"/>
</dbReference>
<dbReference type="PROSITE" id="PS00584">
    <property type="entry name" value="PFKB_KINASES_2"/>
    <property type="match status" value="1"/>
</dbReference>
<keyword evidence="4 12" id="KW-0808">Transferase</keyword>
<feature type="binding site" evidence="12">
    <location>
        <position position="252"/>
    </location>
    <ligand>
        <name>substrate</name>
    </ligand>
</feature>
<dbReference type="AlphaFoldDB" id="A0A7Y3WRS1"/>
<dbReference type="InterPro" id="IPR002173">
    <property type="entry name" value="Carboh/pur_kinase_PfkB_CS"/>
</dbReference>
<dbReference type="PANTHER" id="PTHR10584">
    <property type="entry name" value="SUGAR KINASE"/>
    <property type="match status" value="1"/>
</dbReference>
<evidence type="ECO:0000256" key="3">
    <source>
        <dbReference type="ARBA" id="ARBA00016943"/>
    </source>
</evidence>
<protein>
    <recommendedName>
        <fullName evidence="3 12">Ribokinase</fullName>
        <shortName evidence="12">RK</shortName>
        <ecNumber evidence="2 12">2.7.1.15</ecNumber>
    </recommendedName>
</protein>
<accession>A0A7Y3WRS1</accession>
<dbReference type="GO" id="GO:0046872">
    <property type="term" value="F:metal ion binding"/>
    <property type="evidence" value="ECO:0007669"/>
    <property type="project" value="UniProtKB-KW"/>
</dbReference>
<dbReference type="InterPro" id="IPR002139">
    <property type="entry name" value="Ribo/fructo_kinase"/>
</dbReference>
<comment type="similarity">
    <text evidence="12">Belongs to the carbohydrate kinase PfkB family. Ribokinase subfamily.</text>
</comment>
<feature type="binding site" evidence="12">
    <location>
        <position position="184"/>
    </location>
    <ligand>
        <name>ATP</name>
        <dbReference type="ChEBI" id="CHEBI:30616"/>
    </ligand>
</feature>
<evidence type="ECO:0000313" key="14">
    <source>
        <dbReference type="EMBL" id="NNU75421.1"/>
    </source>
</evidence>
<feature type="binding site" evidence="12">
    <location>
        <position position="291"/>
    </location>
    <ligand>
        <name>K(+)</name>
        <dbReference type="ChEBI" id="CHEBI:29103"/>
    </ligand>
</feature>
<feature type="binding site" evidence="12">
    <location>
        <position position="140"/>
    </location>
    <ligand>
        <name>substrate</name>
    </ligand>
</feature>
<dbReference type="EC" id="2.7.1.15" evidence="2 12"/>
<evidence type="ECO:0000256" key="2">
    <source>
        <dbReference type="ARBA" id="ARBA00012035"/>
    </source>
</evidence>
<keyword evidence="7 12" id="KW-0418">Kinase</keyword>
<dbReference type="InterPro" id="IPR011877">
    <property type="entry name" value="Ribokinase"/>
</dbReference>
<feature type="binding site" evidence="12">
    <location>
        <position position="286"/>
    </location>
    <ligand>
        <name>K(+)</name>
        <dbReference type="ChEBI" id="CHEBI:29103"/>
    </ligand>
</feature>
<feature type="binding site" evidence="12">
    <location>
        <begin position="220"/>
        <end position="225"/>
    </location>
    <ligand>
        <name>ATP</name>
        <dbReference type="ChEBI" id="CHEBI:30616"/>
    </ligand>
</feature>
<feature type="binding site" evidence="12">
    <location>
        <position position="289"/>
    </location>
    <ligand>
        <name>K(+)</name>
        <dbReference type="ChEBI" id="CHEBI:29103"/>
    </ligand>
</feature>
<organism evidence="14 15">
    <name type="scientific">Clostridium estertheticum</name>
    <dbReference type="NCBI Taxonomy" id="238834"/>
    <lineage>
        <taxon>Bacteria</taxon>
        <taxon>Bacillati</taxon>
        <taxon>Bacillota</taxon>
        <taxon>Clostridia</taxon>
        <taxon>Eubacteriales</taxon>
        <taxon>Clostridiaceae</taxon>
        <taxon>Clostridium</taxon>
    </lineage>
</organism>
<feature type="binding site" evidence="12">
    <location>
        <begin position="251"/>
        <end position="252"/>
    </location>
    <ligand>
        <name>ATP</name>
        <dbReference type="ChEBI" id="CHEBI:30616"/>
    </ligand>
</feature>
<keyword evidence="6 12" id="KW-0547">Nucleotide-binding</keyword>
<dbReference type="Proteomes" id="UP000531659">
    <property type="component" value="Unassembled WGS sequence"/>
</dbReference>
<evidence type="ECO:0000256" key="9">
    <source>
        <dbReference type="ARBA" id="ARBA00022842"/>
    </source>
</evidence>
<dbReference type="UniPathway" id="UPA00916">
    <property type="reaction ID" value="UER00889"/>
</dbReference>
<comment type="caution">
    <text evidence="12">Lacks conserved residue(s) required for the propagation of feature annotation.</text>
</comment>
<keyword evidence="5 12" id="KW-0479">Metal-binding</keyword>
<evidence type="ECO:0000256" key="4">
    <source>
        <dbReference type="ARBA" id="ARBA00022679"/>
    </source>
</evidence>
<gene>
    <name evidence="12 14" type="primary">rbsK</name>
    <name evidence="14" type="ORF">HLQ16_05705</name>
</gene>
<dbReference type="SUPFAM" id="SSF53613">
    <property type="entry name" value="Ribokinase-like"/>
    <property type="match status" value="1"/>
</dbReference>
<keyword evidence="12" id="KW-0963">Cytoplasm</keyword>
<keyword evidence="11 12" id="KW-0119">Carbohydrate metabolism</keyword>
<feature type="domain" description="Carbohydrate kinase PfkB" evidence="13">
    <location>
        <begin position="1"/>
        <end position="297"/>
    </location>
</feature>
<keyword evidence="9 12" id="KW-0460">Magnesium</keyword>
<feature type="binding site" evidence="12">
    <location>
        <begin position="39"/>
        <end position="43"/>
    </location>
    <ligand>
        <name>substrate</name>
    </ligand>
</feature>
<dbReference type="PROSITE" id="PS00583">
    <property type="entry name" value="PFKB_KINASES_1"/>
    <property type="match status" value="1"/>
</dbReference>
<feature type="binding site" evidence="12">
    <location>
        <begin position="11"/>
        <end position="13"/>
    </location>
    <ligand>
        <name>substrate</name>
    </ligand>
</feature>
<feature type="binding site" evidence="12">
    <location>
        <position position="280"/>
    </location>
    <ligand>
        <name>ATP</name>
        <dbReference type="ChEBI" id="CHEBI:30616"/>
    </ligand>
</feature>
<evidence type="ECO:0000259" key="13">
    <source>
        <dbReference type="Pfam" id="PF00294"/>
    </source>
</evidence>
<dbReference type="HAMAP" id="MF_01987">
    <property type="entry name" value="Ribokinase"/>
    <property type="match status" value="1"/>
</dbReference>
<dbReference type="NCBIfam" id="TIGR02152">
    <property type="entry name" value="D_ribokin_bact"/>
    <property type="match status" value="1"/>
</dbReference>
<evidence type="ECO:0000256" key="8">
    <source>
        <dbReference type="ARBA" id="ARBA00022840"/>
    </source>
</evidence>
<dbReference type="GO" id="GO:0004747">
    <property type="term" value="F:ribokinase activity"/>
    <property type="evidence" value="ECO:0007669"/>
    <property type="project" value="UniProtKB-UniRule"/>
</dbReference>
<comment type="similarity">
    <text evidence="1">Belongs to the carbohydrate kinase pfkB family.</text>
</comment>
<evidence type="ECO:0000256" key="5">
    <source>
        <dbReference type="ARBA" id="ARBA00022723"/>
    </source>
</evidence>
<comment type="subunit">
    <text evidence="12">Homodimer.</text>
</comment>
<reference evidence="14 15" key="1">
    <citation type="submission" date="2020-05" db="EMBL/GenBank/DDBJ databases">
        <title>Complete genome of Clostridium estertheticum subspecies estertheticum, isolated from Vacuum packed lamb meat from New Zealand imported to Switzerland.</title>
        <authorList>
            <person name="Wambui J."/>
            <person name="Stevens M.J.A."/>
            <person name="Stephan R."/>
        </authorList>
    </citation>
    <scope>NUCLEOTIDE SEQUENCE [LARGE SCALE GENOMIC DNA]</scope>
    <source>
        <strain evidence="14 15">CEST001</strain>
    </source>
</reference>
<evidence type="ECO:0000256" key="11">
    <source>
        <dbReference type="ARBA" id="ARBA00023277"/>
    </source>
</evidence>
<evidence type="ECO:0000256" key="6">
    <source>
        <dbReference type="ARBA" id="ARBA00022741"/>
    </source>
</evidence>
<comment type="subcellular location">
    <subcellularLocation>
        <location evidence="12">Cytoplasm</location>
    </subcellularLocation>
</comment>
<dbReference type="Pfam" id="PF00294">
    <property type="entry name" value="PfkB"/>
    <property type="match status" value="1"/>
</dbReference>
<proteinExistence type="inferred from homology"/>
<keyword evidence="10 12" id="KW-0630">Potassium</keyword>
<dbReference type="InterPro" id="IPR011611">
    <property type="entry name" value="PfkB_dom"/>
</dbReference>
<evidence type="ECO:0000256" key="1">
    <source>
        <dbReference type="ARBA" id="ARBA00005380"/>
    </source>
</evidence>
<dbReference type="GO" id="GO:0005829">
    <property type="term" value="C:cytosol"/>
    <property type="evidence" value="ECO:0007669"/>
    <property type="project" value="TreeGrafter"/>
</dbReference>
<comment type="caution">
    <text evidence="14">The sequence shown here is derived from an EMBL/GenBank/DDBJ whole genome shotgun (WGS) entry which is preliminary data.</text>
</comment>
<evidence type="ECO:0000313" key="15">
    <source>
        <dbReference type="Proteomes" id="UP000531659"/>
    </source>
</evidence>
<comment type="function">
    <text evidence="12">Catalyzes the phosphorylation of ribose at O-5 in a reaction requiring ATP and magnesium. The resulting D-ribose-5-phosphate can then be used either for sythesis of nucleotides, histidine, and tryptophan, or as a component of the pentose phosphate pathway.</text>
</comment>
<comment type="activity regulation">
    <text evidence="12">Activated by a monovalent cation that binds near, but not in, the active site. The most likely occupant of the site in vivo is potassium. Ion binding induces a conformational change that may alter substrate affinity.</text>
</comment>
<feature type="binding site" evidence="12">
    <location>
        <position position="248"/>
    </location>
    <ligand>
        <name>K(+)</name>
        <dbReference type="ChEBI" id="CHEBI:29103"/>
    </ligand>
</feature>
<evidence type="ECO:0000256" key="12">
    <source>
        <dbReference type="HAMAP-Rule" id="MF_01987"/>
    </source>
</evidence>
<evidence type="ECO:0000256" key="10">
    <source>
        <dbReference type="ARBA" id="ARBA00022958"/>
    </source>
</evidence>
<dbReference type="PRINTS" id="PR00990">
    <property type="entry name" value="RIBOKINASE"/>
</dbReference>
<keyword evidence="8 12" id="KW-0067">ATP-binding</keyword>
<evidence type="ECO:0000256" key="7">
    <source>
        <dbReference type="ARBA" id="ARBA00022777"/>
    </source>
</evidence>
<dbReference type="CDD" id="cd01174">
    <property type="entry name" value="ribokinase"/>
    <property type="match status" value="1"/>
</dbReference>
<dbReference type="EMBL" id="JABEYB010000004">
    <property type="protein sequence ID" value="NNU75421.1"/>
    <property type="molecule type" value="Genomic_DNA"/>
</dbReference>
<feature type="binding site" evidence="12">
    <location>
        <position position="246"/>
    </location>
    <ligand>
        <name>K(+)</name>
        <dbReference type="ChEBI" id="CHEBI:29103"/>
    </ligand>
</feature>
<comment type="pathway">
    <text evidence="12">Carbohydrate metabolism; D-ribose degradation; D-ribose 5-phosphate from beta-D-ribopyranose: step 2/2.</text>
</comment>
<name>A0A7Y3WRS1_9CLOT</name>
<dbReference type="GO" id="GO:0005524">
    <property type="term" value="F:ATP binding"/>
    <property type="evidence" value="ECO:0007669"/>
    <property type="project" value="UniProtKB-UniRule"/>
</dbReference>
<dbReference type="Gene3D" id="3.40.1190.20">
    <property type="match status" value="1"/>
</dbReference>
<feature type="active site" description="Proton acceptor" evidence="12">
    <location>
        <position position="252"/>
    </location>
</feature>